<comment type="similarity">
    <text evidence="1 3">Belongs to the RelE toxin family.</text>
</comment>
<gene>
    <name evidence="4" type="ORF">SAMN05660686_04133</name>
</gene>
<dbReference type="InterPro" id="IPR051803">
    <property type="entry name" value="TA_system_RelE-like_toxin"/>
</dbReference>
<keyword evidence="5" id="KW-1185">Reference proteome</keyword>
<comment type="caution">
    <text evidence="4">The sequence shown here is derived from an EMBL/GenBank/DDBJ whole genome shotgun (WGS) entry which is preliminary data.</text>
</comment>
<dbReference type="RefSeq" id="WP_093153404.1">
    <property type="nucleotide sequence ID" value="NZ_FNBW01000015.1"/>
</dbReference>
<dbReference type="PANTHER" id="PTHR33755">
    <property type="entry name" value="TOXIN PARE1-RELATED"/>
    <property type="match status" value="1"/>
</dbReference>
<dbReference type="Pfam" id="PF05016">
    <property type="entry name" value="ParE_toxin"/>
    <property type="match status" value="1"/>
</dbReference>
<dbReference type="InterPro" id="IPR007712">
    <property type="entry name" value="RelE/ParE_toxin"/>
</dbReference>
<evidence type="ECO:0000256" key="2">
    <source>
        <dbReference type="ARBA" id="ARBA00022649"/>
    </source>
</evidence>
<evidence type="ECO:0000256" key="1">
    <source>
        <dbReference type="ARBA" id="ARBA00006226"/>
    </source>
</evidence>
<dbReference type="InterPro" id="IPR035093">
    <property type="entry name" value="RelE/ParE_toxin_dom_sf"/>
</dbReference>
<dbReference type="PANTHER" id="PTHR33755:SF9">
    <property type="entry name" value="TOXIN PARE1"/>
    <property type="match status" value="1"/>
</dbReference>
<evidence type="ECO:0000256" key="3">
    <source>
        <dbReference type="PIRNR" id="PIRNR029218"/>
    </source>
</evidence>
<protein>
    <recommendedName>
        <fullName evidence="3">Toxin</fullName>
    </recommendedName>
</protein>
<dbReference type="AlphaFoldDB" id="A0A8G2EZQ9"/>
<evidence type="ECO:0000313" key="5">
    <source>
        <dbReference type="Proteomes" id="UP000198615"/>
    </source>
</evidence>
<evidence type="ECO:0000313" key="4">
    <source>
        <dbReference type="EMBL" id="SDG35583.1"/>
    </source>
</evidence>
<dbReference type="OrthoDB" id="7173315at2"/>
<keyword evidence="2" id="KW-1277">Toxin-antitoxin system</keyword>
<organism evidence="4 5">
    <name type="scientific">Thalassobaculum litoreum DSM 18839</name>
    <dbReference type="NCBI Taxonomy" id="1123362"/>
    <lineage>
        <taxon>Bacteria</taxon>
        <taxon>Pseudomonadati</taxon>
        <taxon>Pseudomonadota</taxon>
        <taxon>Alphaproteobacteria</taxon>
        <taxon>Rhodospirillales</taxon>
        <taxon>Thalassobaculaceae</taxon>
        <taxon>Thalassobaculum</taxon>
    </lineage>
</organism>
<dbReference type="Proteomes" id="UP000198615">
    <property type="component" value="Unassembled WGS sequence"/>
</dbReference>
<dbReference type="PIRSF" id="PIRSF029218">
    <property type="entry name" value="ParE"/>
    <property type="match status" value="1"/>
</dbReference>
<reference evidence="4 5" key="1">
    <citation type="submission" date="2016-10" db="EMBL/GenBank/DDBJ databases">
        <authorList>
            <person name="Varghese N."/>
            <person name="Submissions S."/>
        </authorList>
    </citation>
    <scope>NUCLEOTIDE SEQUENCE [LARGE SCALE GENOMIC DNA]</scope>
    <source>
        <strain evidence="4 5">DSM 18839</strain>
    </source>
</reference>
<sequence>MALYRVSRKAQSDIRDIGLHTQRQWGAGQRRKYLAGMEHRFRQLAENPDIAPERTEFNPPVRLARYEKHWVVYLVEPDGVFIVRVVHERMHLPDHLSDT</sequence>
<dbReference type="EMBL" id="FNBW01000015">
    <property type="protein sequence ID" value="SDG35583.1"/>
    <property type="molecule type" value="Genomic_DNA"/>
</dbReference>
<name>A0A8G2EZQ9_9PROT</name>
<proteinExistence type="inferred from homology"/>
<dbReference type="Gene3D" id="3.30.2310.20">
    <property type="entry name" value="RelE-like"/>
    <property type="match status" value="1"/>
</dbReference>
<accession>A0A8G2EZQ9</accession>
<dbReference type="InterPro" id="IPR028344">
    <property type="entry name" value="ParE1/4"/>
</dbReference>